<evidence type="ECO:0000256" key="8">
    <source>
        <dbReference type="RuleBase" id="RU361154"/>
    </source>
</evidence>
<gene>
    <name evidence="10" type="primary">lacZ_2</name>
    <name evidence="10" type="ORF">bsdcttw_08830</name>
</gene>
<dbReference type="GO" id="GO:0004565">
    <property type="term" value="F:beta-galactosidase activity"/>
    <property type="evidence" value="ECO:0007669"/>
    <property type="project" value="UniProtKB-EC"/>
</dbReference>
<dbReference type="InterPro" id="IPR036156">
    <property type="entry name" value="Beta-gal/glucu_dom_sf"/>
</dbReference>
<reference evidence="10 11" key="1">
    <citation type="submission" date="2020-08" db="EMBL/GenBank/DDBJ databases">
        <title>Draft genome sequencing of an Anaerocolumna strain isolated from anoxic soil subjected to BSD treatment.</title>
        <authorList>
            <person name="Uek A."/>
            <person name="Tonouchi A."/>
        </authorList>
    </citation>
    <scope>NUCLEOTIDE SEQUENCE [LARGE SCALE GENOMIC DNA]</scope>
    <source>
        <strain evidence="10 11">CTTW</strain>
    </source>
</reference>
<dbReference type="InterPro" id="IPR006102">
    <property type="entry name" value="Ig-like_GH2"/>
</dbReference>
<evidence type="ECO:0000259" key="9">
    <source>
        <dbReference type="SMART" id="SM01038"/>
    </source>
</evidence>
<proteinExistence type="inferred from homology"/>
<dbReference type="SUPFAM" id="SSF49785">
    <property type="entry name" value="Galactose-binding domain-like"/>
    <property type="match status" value="1"/>
</dbReference>
<dbReference type="SUPFAM" id="SSF74650">
    <property type="entry name" value="Galactose mutarotase-like"/>
    <property type="match status" value="1"/>
</dbReference>
<evidence type="ECO:0000256" key="7">
    <source>
        <dbReference type="ARBA" id="ARBA00032230"/>
    </source>
</evidence>
<feature type="domain" description="Beta galactosidase small chain/" evidence="9">
    <location>
        <begin position="758"/>
        <end position="1029"/>
    </location>
</feature>
<evidence type="ECO:0000256" key="2">
    <source>
        <dbReference type="ARBA" id="ARBA00007401"/>
    </source>
</evidence>
<evidence type="ECO:0000256" key="5">
    <source>
        <dbReference type="ARBA" id="ARBA00022801"/>
    </source>
</evidence>
<dbReference type="RefSeq" id="WP_185258227.1">
    <property type="nucleotide sequence ID" value="NZ_AP023368.1"/>
</dbReference>
<dbReference type="InterPro" id="IPR011013">
    <property type="entry name" value="Gal_mutarotase_sf_dom"/>
</dbReference>
<dbReference type="KEGG" id="acht:bsdcttw_08830"/>
<dbReference type="InterPro" id="IPR006101">
    <property type="entry name" value="Glyco_hydro_2"/>
</dbReference>
<dbReference type="PROSITE" id="PS00719">
    <property type="entry name" value="GLYCOSYL_HYDROL_F2_1"/>
    <property type="match status" value="1"/>
</dbReference>
<dbReference type="Pfam" id="PF02929">
    <property type="entry name" value="Bgal_small_N"/>
    <property type="match status" value="1"/>
</dbReference>
<evidence type="ECO:0000256" key="4">
    <source>
        <dbReference type="ARBA" id="ARBA00013303"/>
    </source>
</evidence>
<dbReference type="SMART" id="SM01038">
    <property type="entry name" value="Bgal_small_N"/>
    <property type="match status" value="1"/>
</dbReference>
<dbReference type="InterPro" id="IPR050347">
    <property type="entry name" value="Bact_Beta-galactosidase"/>
</dbReference>
<dbReference type="Pfam" id="PF02836">
    <property type="entry name" value="Glyco_hydro_2_C"/>
    <property type="match status" value="1"/>
</dbReference>
<dbReference type="GO" id="GO:0005990">
    <property type="term" value="P:lactose catabolic process"/>
    <property type="evidence" value="ECO:0007669"/>
    <property type="project" value="TreeGrafter"/>
</dbReference>
<name>A0A7I8DHN6_9FIRM</name>
<reference evidence="10 11" key="2">
    <citation type="submission" date="2020-08" db="EMBL/GenBank/DDBJ databases">
        <authorList>
            <person name="Ueki A."/>
            <person name="Tonouchi A."/>
        </authorList>
    </citation>
    <scope>NUCLEOTIDE SEQUENCE [LARGE SCALE GENOMIC DNA]</scope>
    <source>
        <strain evidence="10 11">CTTW</strain>
    </source>
</reference>
<dbReference type="Proteomes" id="UP000515703">
    <property type="component" value="Chromosome"/>
</dbReference>
<evidence type="ECO:0000313" key="10">
    <source>
        <dbReference type="EMBL" id="BCJ97842.1"/>
    </source>
</evidence>
<dbReference type="InterPro" id="IPR006103">
    <property type="entry name" value="Glyco_hydro_2_cat"/>
</dbReference>
<dbReference type="AlphaFoldDB" id="A0A7I8DHN6"/>
<comment type="similarity">
    <text evidence="2 8">Belongs to the glycosyl hydrolase 2 family.</text>
</comment>
<dbReference type="InterPro" id="IPR023232">
    <property type="entry name" value="Glyco_hydro_2_AS"/>
</dbReference>
<evidence type="ECO:0000256" key="1">
    <source>
        <dbReference type="ARBA" id="ARBA00001412"/>
    </source>
</evidence>
<dbReference type="Gene3D" id="2.70.98.10">
    <property type="match status" value="1"/>
</dbReference>
<dbReference type="SUPFAM" id="SSF49303">
    <property type="entry name" value="beta-Galactosidase/glucuronidase domain"/>
    <property type="match status" value="2"/>
</dbReference>
<dbReference type="PANTHER" id="PTHR46323">
    <property type="entry name" value="BETA-GALACTOSIDASE"/>
    <property type="match status" value="1"/>
</dbReference>
<dbReference type="InterPro" id="IPR017853">
    <property type="entry name" value="GH"/>
</dbReference>
<dbReference type="PRINTS" id="PR00132">
    <property type="entry name" value="GLHYDRLASE2"/>
</dbReference>
<dbReference type="PANTHER" id="PTHR46323:SF2">
    <property type="entry name" value="BETA-GALACTOSIDASE"/>
    <property type="match status" value="1"/>
</dbReference>
<dbReference type="InterPro" id="IPR014718">
    <property type="entry name" value="GH-type_carb-bd"/>
</dbReference>
<dbReference type="InterPro" id="IPR032312">
    <property type="entry name" value="LacZ_4"/>
</dbReference>
<dbReference type="SUPFAM" id="SSF51445">
    <property type="entry name" value="(Trans)glycosidases"/>
    <property type="match status" value="1"/>
</dbReference>
<dbReference type="Gene3D" id="2.60.40.10">
    <property type="entry name" value="Immunoglobulins"/>
    <property type="match status" value="2"/>
</dbReference>
<dbReference type="InterPro" id="IPR023230">
    <property type="entry name" value="Glyco_hydro_2_CS"/>
</dbReference>
<dbReference type="Pfam" id="PF02837">
    <property type="entry name" value="Glyco_hydro_2_N"/>
    <property type="match status" value="1"/>
</dbReference>
<dbReference type="Gene3D" id="2.60.120.260">
    <property type="entry name" value="Galactose-binding domain-like"/>
    <property type="match status" value="1"/>
</dbReference>
<accession>A0A7I8DHN6</accession>
<keyword evidence="6 8" id="KW-0326">Glycosidase</keyword>
<dbReference type="EMBL" id="AP023368">
    <property type="protein sequence ID" value="BCJ97842.1"/>
    <property type="molecule type" value="Genomic_DNA"/>
</dbReference>
<dbReference type="InterPro" id="IPR008979">
    <property type="entry name" value="Galactose-bd-like_sf"/>
</dbReference>
<comment type="catalytic activity">
    <reaction evidence="1 8">
        <text>Hydrolysis of terminal non-reducing beta-D-galactose residues in beta-D-galactosides.</text>
        <dbReference type="EC" id="3.2.1.23"/>
    </reaction>
</comment>
<keyword evidence="11" id="KW-1185">Reference proteome</keyword>
<organism evidence="10 11">
    <name type="scientific">Anaerocolumna chitinilytica</name>
    <dbReference type="NCBI Taxonomy" id="1727145"/>
    <lineage>
        <taxon>Bacteria</taxon>
        <taxon>Bacillati</taxon>
        <taxon>Bacillota</taxon>
        <taxon>Clostridia</taxon>
        <taxon>Lachnospirales</taxon>
        <taxon>Lachnospiraceae</taxon>
        <taxon>Anaerocolumna</taxon>
    </lineage>
</organism>
<keyword evidence="5 8" id="KW-0378">Hydrolase</keyword>
<dbReference type="GO" id="GO:0009341">
    <property type="term" value="C:beta-galactosidase complex"/>
    <property type="evidence" value="ECO:0007669"/>
    <property type="project" value="InterPro"/>
</dbReference>
<evidence type="ECO:0000256" key="3">
    <source>
        <dbReference type="ARBA" id="ARBA00012756"/>
    </source>
</evidence>
<evidence type="ECO:0000256" key="6">
    <source>
        <dbReference type="ARBA" id="ARBA00023295"/>
    </source>
</evidence>
<dbReference type="InterPro" id="IPR013783">
    <property type="entry name" value="Ig-like_fold"/>
</dbReference>
<dbReference type="GO" id="GO:0030246">
    <property type="term" value="F:carbohydrate binding"/>
    <property type="evidence" value="ECO:0007669"/>
    <property type="project" value="InterPro"/>
</dbReference>
<dbReference type="PROSITE" id="PS00608">
    <property type="entry name" value="GLYCOSYL_HYDROL_F2_2"/>
    <property type="match status" value="1"/>
</dbReference>
<dbReference type="EC" id="3.2.1.23" evidence="3 8"/>
<protein>
    <recommendedName>
        <fullName evidence="4 8">Beta-galactosidase</fullName>
        <ecNumber evidence="3 8">3.2.1.23</ecNumber>
    </recommendedName>
    <alternativeName>
        <fullName evidence="7 8">Lactase</fullName>
    </alternativeName>
</protein>
<dbReference type="InterPro" id="IPR004199">
    <property type="entry name" value="B-gal_small/dom_5"/>
</dbReference>
<dbReference type="InterPro" id="IPR006104">
    <property type="entry name" value="Glyco_hydro_2_N"/>
</dbReference>
<dbReference type="Gene3D" id="3.20.20.80">
    <property type="entry name" value="Glycosidases"/>
    <property type="match status" value="1"/>
</dbReference>
<dbReference type="Pfam" id="PF00703">
    <property type="entry name" value="Glyco_hydro_2"/>
    <property type="match status" value="1"/>
</dbReference>
<sequence>MKYLWENQYITQQNRYPMHSVYGVYESVQQALTGDRSISKYVQSLNGTWKFQITDSPLKEPKDFRTTNFSEAEWSDIPVPSNWELQGHGKPVYTNILYPFKRGDKTSHFELEIAKGQVELNAPYVPEVNLTGYYRTTFEIPEHFMGRDIFIEFGGVESCFYLWVNGVEIGYSQDSKLEAAFDITNAVKVGSNELSVKVLQFCDGTYLEDQDYWHLSGIHREVRVYAKAKQRLLDYKVETLFQGNDFNEAELKVMLHPNNTVAGYGECKVRLSLYNNVGELITAFSSEPYLACGYYLMPKFVAFPSAKVTNPHLWSAEDPYLYTLVLETVDGSGNITDIESTKVGFRKIEIKGDSVLYLNGKRLVVRGVNSHEFCPETGRYVSKDYMREQLRCIKQLNFNAVRNSHYPHGNDWYDLCDELGIYLVDETNLETHGYGGQLSSSPEWSAAYIERGSRMVLRDKNHPCVILWSLGNESGAGMNHAAMYGWIKEYDKTRYVQYESGDPKANITDIIAPMYPSKAWIEDKMADLEDIRPFIMCEYAYAKSNSNGNFSEYWDLIEKYPRFQGGFLWDFQDKALTRIKKDGSIKYVYGGAFDEAIVDPVKDMCLNGVVLPDLSWKPAAYEVRNVQAPVKLYRGTSMFSDRAVYKIRNDYQFLDLSHLRITWELQCDGKVVDSGELKQYFTVPGQSEELQLALEEEKIKGEAFVNFRFSLREPTAYAAAGHVIYIYQLPLEQSKIYRTEVTIAEERLAFHETENQIFITGEGTDICFDKKKAIFTKVILNCQERFIGGGDNFYRAVTGIDEGTGDAGTNYAQEWKAEGLDNLKKQTVNINTAISEKQIFIFTEVSYNNGNIIVTTQYRIGSKGIEINKTVVNNCNTNTIPRIGMTFILPKDKEQIEWYGRGPWENYRDRKMAAHIGCYRSTVTEQYTPYIRPVECGGKEEVRYLTVKDKSNHGICVSGAVPFHFDIHDYSVSSCDNADYEEDLIRDEKIYLNVDYIHTGVGGDTGWMKNIHPEYLIGKGYYHYQISVQAL</sequence>
<evidence type="ECO:0000313" key="11">
    <source>
        <dbReference type="Proteomes" id="UP000515703"/>
    </source>
</evidence>
<dbReference type="Pfam" id="PF16353">
    <property type="entry name" value="LacZ_4"/>
    <property type="match status" value="1"/>
</dbReference>